<dbReference type="RefSeq" id="WP_249510834.1">
    <property type="nucleotide sequence ID" value="NZ_CP093362.1"/>
</dbReference>
<evidence type="ECO:0000313" key="8">
    <source>
        <dbReference type="EMBL" id="UQS84853.1"/>
    </source>
</evidence>
<dbReference type="EMBL" id="CP093362">
    <property type="protein sequence ID" value="UQS84853.1"/>
    <property type="molecule type" value="Genomic_DNA"/>
</dbReference>
<comment type="similarity">
    <text evidence="2">Belongs to the ROK (NagC/XylR) family.</text>
</comment>
<dbReference type="InterPro" id="IPR043129">
    <property type="entry name" value="ATPase_NBD"/>
</dbReference>
<evidence type="ECO:0000256" key="4">
    <source>
        <dbReference type="ARBA" id="ARBA00022833"/>
    </source>
</evidence>
<dbReference type="PANTHER" id="PTHR42742">
    <property type="entry name" value="TRANSCRIPTIONAL REPRESSOR MPRA"/>
    <property type="match status" value="1"/>
</dbReference>
<protein>
    <recommendedName>
        <fullName evidence="6">fructokinase</fullName>
        <ecNumber evidence="6">2.7.1.4</ecNumber>
    </recommendedName>
</protein>
<evidence type="ECO:0000256" key="5">
    <source>
        <dbReference type="ARBA" id="ARBA00022842"/>
    </source>
</evidence>
<dbReference type="PANTHER" id="PTHR42742:SF3">
    <property type="entry name" value="FRUCTOKINASE"/>
    <property type="match status" value="1"/>
</dbReference>
<evidence type="ECO:0000256" key="1">
    <source>
        <dbReference type="ARBA" id="ARBA00001946"/>
    </source>
</evidence>
<keyword evidence="3" id="KW-0479">Metal-binding</keyword>
<evidence type="ECO:0000256" key="7">
    <source>
        <dbReference type="ARBA" id="ARBA00048451"/>
    </source>
</evidence>
<keyword evidence="5" id="KW-0460">Magnesium</keyword>
<dbReference type="InterPro" id="IPR051804">
    <property type="entry name" value="Carb_Metab_Reg_Kinase/Isom"/>
</dbReference>
<evidence type="ECO:0000256" key="3">
    <source>
        <dbReference type="ARBA" id="ARBA00022723"/>
    </source>
</evidence>
<comment type="cofactor">
    <cofactor evidence="1">
        <name>Mg(2+)</name>
        <dbReference type="ChEBI" id="CHEBI:18420"/>
    </cofactor>
</comment>
<dbReference type="Gene3D" id="3.30.420.40">
    <property type="match status" value="2"/>
</dbReference>
<evidence type="ECO:0000256" key="2">
    <source>
        <dbReference type="ARBA" id="ARBA00006479"/>
    </source>
</evidence>
<gene>
    <name evidence="8" type="ORF">MOO46_06325</name>
</gene>
<dbReference type="Proteomes" id="UP000831859">
    <property type="component" value="Chromosome"/>
</dbReference>
<proteinExistence type="inferred from homology"/>
<dbReference type="CDD" id="cd24067">
    <property type="entry name" value="ASKHA_NBD_ROK_BsFRK-like"/>
    <property type="match status" value="1"/>
</dbReference>
<reference evidence="8 9" key="1">
    <citation type="journal article" date="2022" name="Int. J. Syst. Evol. Microbiol.">
        <title>Apilactobacillus apisilvae sp. nov., Nicolia spurrieriana gen. nov. sp. nov., Bombilactobacillus folatiphilus sp. nov. and Bombilactobacillus thymidiniphilus sp. nov., four new lactic acid bacterial isolates from stingless bees Tetragonula carbonaria and Austroplebeia australis.</title>
        <authorList>
            <person name="Oliphant S.A."/>
            <person name="Watson-Haigh N.S."/>
            <person name="Sumby K.M."/>
            <person name="Gardner J."/>
            <person name="Groom S."/>
            <person name="Jiranek V."/>
        </authorList>
    </citation>
    <scope>NUCLEOTIDE SEQUENCE [LARGE SCALE GENOMIC DNA]</scope>
    <source>
        <strain evidence="8 9">SG5_A10</strain>
    </source>
</reference>
<evidence type="ECO:0000313" key="9">
    <source>
        <dbReference type="Proteomes" id="UP000831859"/>
    </source>
</evidence>
<accession>A0ABY4PH59</accession>
<dbReference type="EC" id="2.7.1.4" evidence="6"/>
<dbReference type="InterPro" id="IPR000600">
    <property type="entry name" value="ROK"/>
</dbReference>
<dbReference type="Pfam" id="PF00480">
    <property type="entry name" value="ROK"/>
    <property type="match status" value="1"/>
</dbReference>
<evidence type="ECO:0000256" key="6">
    <source>
        <dbReference type="ARBA" id="ARBA00038887"/>
    </source>
</evidence>
<keyword evidence="4" id="KW-0862">Zinc</keyword>
<sequence>MLLGSIEFRDDEITCAVSDGHINIKDKVEFPLTTPKENFKQIVEYFKKINDIKAIGISSFGPLEMRTYSPQYGYIKDSSRKNWSNVNVLGTLKKYLKVPMSFTTDVNSTAYGEYITSILENKPVLSLVYITISKGVGAGIVNDGELVGYKGSPEIGHICPKRHPKDQTFPGTCPYQGDCLEGLVSEPAFQARFNKSYKEISMFKPIWDIIAYYIAQSVVQSTLLIRPQKIIIGGDIINKIEIQKIKNEFKKLINNYIKVGDDGNLEGYISLPSNSSNKLSIIGNISLAKKVYYADGDEYAK</sequence>
<name>A0ABY4PH59_9LACO</name>
<keyword evidence="9" id="KW-1185">Reference proteome</keyword>
<organism evidence="8 9">
    <name type="scientific">Apilactobacillus apisilvae</name>
    <dbReference type="NCBI Taxonomy" id="2923364"/>
    <lineage>
        <taxon>Bacteria</taxon>
        <taxon>Bacillati</taxon>
        <taxon>Bacillota</taxon>
        <taxon>Bacilli</taxon>
        <taxon>Lactobacillales</taxon>
        <taxon>Lactobacillaceae</taxon>
        <taxon>Apilactobacillus</taxon>
    </lineage>
</organism>
<dbReference type="SUPFAM" id="SSF53067">
    <property type="entry name" value="Actin-like ATPase domain"/>
    <property type="match status" value="2"/>
</dbReference>
<comment type="catalytic activity">
    <reaction evidence="7">
        <text>D-fructose + ATP = D-fructose 6-phosphate + ADP + H(+)</text>
        <dbReference type="Rhea" id="RHEA:16125"/>
        <dbReference type="ChEBI" id="CHEBI:15378"/>
        <dbReference type="ChEBI" id="CHEBI:30616"/>
        <dbReference type="ChEBI" id="CHEBI:37721"/>
        <dbReference type="ChEBI" id="CHEBI:61527"/>
        <dbReference type="ChEBI" id="CHEBI:456216"/>
        <dbReference type="EC" id="2.7.1.4"/>
    </reaction>
</comment>